<feature type="domain" description="ATP-grasp" evidence="6">
    <location>
        <begin position="112"/>
        <end position="299"/>
    </location>
</feature>
<evidence type="ECO:0000256" key="4">
    <source>
        <dbReference type="HAMAP-Rule" id="MF_01928"/>
    </source>
</evidence>
<feature type="binding site" evidence="4">
    <location>
        <position position="150"/>
    </location>
    <ligand>
        <name>ATP</name>
        <dbReference type="ChEBI" id="CHEBI:30616"/>
    </ligand>
</feature>
<dbReference type="NCBIfam" id="TIGR01161">
    <property type="entry name" value="purK"/>
    <property type="match status" value="1"/>
</dbReference>
<dbReference type="Gene3D" id="3.30.1490.20">
    <property type="entry name" value="ATP-grasp fold, A domain"/>
    <property type="match status" value="1"/>
</dbReference>
<dbReference type="AlphaFoldDB" id="A0A5C6UV27"/>
<keyword evidence="2 4" id="KW-0658">Purine biosynthesis</keyword>
<keyword evidence="8" id="KW-1185">Reference proteome</keyword>
<comment type="caution">
    <text evidence="4">Lacks conserved residue(s) required for the propagation of feature annotation.</text>
</comment>
<dbReference type="InterPro" id="IPR011761">
    <property type="entry name" value="ATP-grasp"/>
</dbReference>
<dbReference type="UniPathway" id="UPA00074">
    <property type="reaction ID" value="UER00942"/>
</dbReference>
<dbReference type="SUPFAM" id="SSF56059">
    <property type="entry name" value="Glutathione synthetase ATP-binding domain-like"/>
    <property type="match status" value="1"/>
</dbReference>
<dbReference type="OrthoDB" id="9804625at2"/>
<dbReference type="Pfam" id="PF22660">
    <property type="entry name" value="RS_preATP-grasp-like"/>
    <property type="match status" value="1"/>
</dbReference>
<dbReference type="Gene3D" id="3.40.50.20">
    <property type="match status" value="1"/>
</dbReference>
<dbReference type="GO" id="GO:0005829">
    <property type="term" value="C:cytosol"/>
    <property type="evidence" value="ECO:0007669"/>
    <property type="project" value="TreeGrafter"/>
</dbReference>
<comment type="subunit">
    <text evidence="4 5">Homodimer.</text>
</comment>
<dbReference type="InterPro" id="IPR016185">
    <property type="entry name" value="PreATP-grasp_dom_sf"/>
</dbReference>
<dbReference type="InterPro" id="IPR003135">
    <property type="entry name" value="ATP-grasp_carboxylate-amine"/>
</dbReference>
<keyword evidence="4 5" id="KW-0436">Ligase</keyword>
<dbReference type="GO" id="GO:0006189">
    <property type="term" value="P:'de novo' IMP biosynthetic process"/>
    <property type="evidence" value="ECO:0007669"/>
    <property type="project" value="UniProtKB-UniRule"/>
</dbReference>
<dbReference type="Pfam" id="PF17769">
    <property type="entry name" value="PurK_C"/>
    <property type="match status" value="1"/>
</dbReference>
<dbReference type="SUPFAM" id="SSF51246">
    <property type="entry name" value="Rudiment single hybrid motif"/>
    <property type="match status" value="1"/>
</dbReference>
<dbReference type="InterPro" id="IPR054350">
    <property type="entry name" value="PurT/PurK_preATP-grasp"/>
</dbReference>
<comment type="pathway">
    <text evidence="4 5">Purine metabolism; IMP biosynthesis via de novo pathway; 5-amino-1-(5-phospho-D-ribosyl)imidazole-4-carboxylate from 5-amino-1-(5-phospho-D-ribosyl)imidazole (N5-CAIR route): step 1/2.</text>
</comment>
<dbReference type="InterPro" id="IPR013815">
    <property type="entry name" value="ATP_grasp_subdomain_1"/>
</dbReference>
<comment type="function">
    <text evidence="5">Catalyzes the ATP-dependent conversion of 5-aminoimidazole ribonucleotide (AIR) and HCO(3)- to N5-carboxyaminoimidazole ribonucleotide (N5-CAIR).</text>
</comment>
<sequence>MQNFVSSNYTVGILGGGQLGRMLIQSAISFDLNIHILDPNPEAPASKYAHQFQCGDFRDYNAVVEFGKYCDLITVEIEDVNTDALRTLKKQGKVVHPDPDVLDLIRDKGNQKEFYAEKGLPTAPFKLYPSTKEIIGDINRGEIAPPFVQKLRTGGYDGKGVQIVKDTRELTELLQGPCLIEQIANIDKELAVIVAGSDHNNEITCFPPVEMLFDPKANLVEFLSSPADIDAETAKEAQEIAVHLYKEMNMRGLLAVELFLNKDGSIWINEVAPRPHNSGHHSIEGNLTSQFEQHLRSILNAPLGNTAIKKPSVMVNLLGADGEKGPVLYEGLDEIMELPGVYPHLYGKKEVSPFRKMGHVSCVAETREQAIALGREVKEKIKVVAKK</sequence>
<keyword evidence="3 4" id="KW-0067">ATP-binding</keyword>
<dbReference type="HAMAP" id="MF_01928">
    <property type="entry name" value="PurK"/>
    <property type="match status" value="1"/>
</dbReference>
<feature type="binding site" evidence="4">
    <location>
        <position position="189"/>
    </location>
    <ligand>
        <name>ATP</name>
        <dbReference type="ChEBI" id="CHEBI:30616"/>
    </ligand>
</feature>
<reference evidence="7 8" key="1">
    <citation type="submission" date="2019-08" db="EMBL/GenBank/DDBJ databases">
        <title>Genome of Luteibaculum oceani JCM 18817.</title>
        <authorList>
            <person name="Bowman J.P."/>
        </authorList>
    </citation>
    <scope>NUCLEOTIDE SEQUENCE [LARGE SCALE GENOMIC DNA]</scope>
    <source>
        <strain evidence="7 8">JCM 18817</strain>
    </source>
</reference>
<evidence type="ECO:0000256" key="5">
    <source>
        <dbReference type="RuleBase" id="RU361200"/>
    </source>
</evidence>
<comment type="caution">
    <text evidence="7">The sequence shown here is derived from an EMBL/GenBank/DDBJ whole genome shotgun (WGS) entry which is preliminary data.</text>
</comment>
<dbReference type="RefSeq" id="WP_147015329.1">
    <property type="nucleotide sequence ID" value="NZ_VORB01000011.1"/>
</dbReference>
<organism evidence="7 8">
    <name type="scientific">Luteibaculum oceani</name>
    <dbReference type="NCBI Taxonomy" id="1294296"/>
    <lineage>
        <taxon>Bacteria</taxon>
        <taxon>Pseudomonadati</taxon>
        <taxon>Bacteroidota</taxon>
        <taxon>Flavobacteriia</taxon>
        <taxon>Flavobacteriales</taxon>
        <taxon>Luteibaculaceae</taxon>
        <taxon>Luteibaculum</taxon>
    </lineage>
</organism>
<protein>
    <recommendedName>
        <fullName evidence="4 5">N5-carboxyaminoimidazole ribonucleotide synthase</fullName>
        <shortName evidence="4 5">N5-CAIR synthase</shortName>
        <ecNumber evidence="4 5">6.3.4.18</ecNumber>
    </recommendedName>
    <alternativeName>
        <fullName evidence="4 5">5-(carboxyamino)imidazole ribonucleotide synthetase</fullName>
    </alternativeName>
</protein>
<comment type="catalytic activity">
    <reaction evidence="4 5">
        <text>5-amino-1-(5-phospho-beta-D-ribosyl)imidazole + hydrogencarbonate + ATP = 5-carboxyamino-1-(5-phospho-D-ribosyl)imidazole + ADP + phosphate + 2 H(+)</text>
        <dbReference type="Rhea" id="RHEA:19317"/>
        <dbReference type="ChEBI" id="CHEBI:15378"/>
        <dbReference type="ChEBI" id="CHEBI:17544"/>
        <dbReference type="ChEBI" id="CHEBI:30616"/>
        <dbReference type="ChEBI" id="CHEBI:43474"/>
        <dbReference type="ChEBI" id="CHEBI:58730"/>
        <dbReference type="ChEBI" id="CHEBI:137981"/>
        <dbReference type="ChEBI" id="CHEBI:456216"/>
        <dbReference type="EC" id="6.3.4.18"/>
    </reaction>
</comment>
<dbReference type="PANTHER" id="PTHR11609:SF5">
    <property type="entry name" value="PHOSPHORIBOSYLAMINOIMIDAZOLE CARBOXYLASE"/>
    <property type="match status" value="1"/>
</dbReference>
<evidence type="ECO:0000256" key="1">
    <source>
        <dbReference type="ARBA" id="ARBA00022741"/>
    </source>
</evidence>
<dbReference type="GO" id="GO:0034028">
    <property type="term" value="F:5-(carboxyamino)imidazole ribonucleotide synthase activity"/>
    <property type="evidence" value="ECO:0007669"/>
    <property type="project" value="UniProtKB-UniRule"/>
</dbReference>
<evidence type="ECO:0000313" key="8">
    <source>
        <dbReference type="Proteomes" id="UP000321168"/>
    </source>
</evidence>
<dbReference type="GO" id="GO:0004638">
    <property type="term" value="F:phosphoribosylaminoimidazole carboxylase activity"/>
    <property type="evidence" value="ECO:0007669"/>
    <property type="project" value="InterPro"/>
</dbReference>
<evidence type="ECO:0000259" key="6">
    <source>
        <dbReference type="PROSITE" id="PS50975"/>
    </source>
</evidence>
<keyword evidence="1 4" id="KW-0547">Nucleotide-binding</keyword>
<dbReference type="GO" id="GO:0005524">
    <property type="term" value="F:ATP binding"/>
    <property type="evidence" value="ECO:0007669"/>
    <property type="project" value="UniProtKB-UniRule"/>
</dbReference>
<dbReference type="InterPro" id="IPR040686">
    <property type="entry name" value="PurK_C"/>
</dbReference>
<dbReference type="Proteomes" id="UP000321168">
    <property type="component" value="Unassembled WGS sequence"/>
</dbReference>
<evidence type="ECO:0000256" key="3">
    <source>
        <dbReference type="ARBA" id="ARBA00022840"/>
    </source>
</evidence>
<comment type="similarity">
    <text evidence="4 5">Belongs to the PurK/PurT family.</text>
</comment>
<dbReference type="InterPro" id="IPR011054">
    <property type="entry name" value="Rudment_hybrid_motif"/>
</dbReference>
<dbReference type="InterPro" id="IPR005875">
    <property type="entry name" value="PurK"/>
</dbReference>
<evidence type="ECO:0000256" key="2">
    <source>
        <dbReference type="ARBA" id="ARBA00022755"/>
    </source>
</evidence>
<dbReference type="SUPFAM" id="SSF52440">
    <property type="entry name" value="PreATP-grasp domain"/>
    <property type="match status" value="1"/>
</dbReference>
<dbReference type="NCBIfam" id="NF004679">
    <property type="entry name" value="PRK06019.1-5"/>
    <property type="match status" value="1"/>
</dbReference>
<name>A0A5C6UV27_9FLAO</name>
<dbReference type="GO" id="GO:0046872">
    <property type="term" value="F:metal ion binding"/>
    <property type="evidence" value="ECO:0007669"/>
    <property type="project" value="InterPro"/>
</dbReference>
<dbReference type="PROSITE" id="PS50975">
    <property type="entry name" value="ATP_GRASP"/>
    <property type="match status" value="1"/>
</dbReference>
<accession>A0A5C6UV27</accession>
<dbReference type="EMBL" id="VORB01000011">
    <property type="protein sequence ID" value="TXC76091.1"/>
    <property type="molecule type" value="Genomic_DNA"/>
</dbReference>
<feature type="binding site" evidence="4">
    <location>
        <begin position="269"/>
        <end position="270"/>
    </location>
    <ligand>
        <name>ATP</name>
        <dbReference type="ChEBI" id="CHEBI:30616"/>
    </ligand>
</feature>
<evidence type="ECO:0000313" key="7">
    <source>
        <dbReference type="EMBL" id="TXC76091.1"/>
    </source>
</evidence>
<dbReference type="EC" id="6.3.4.18" evidence="4 5"/>
<dbReference type="Gene3D" id="3.30.470.20">
    <property type="entry name" value="ATP-grasp fold, B domain"/>
    <property type="match status" value="1"/>
</dbReference>
<proteinExistence type="inferred from homology"/>
<gene>
    <name evidence="4 5" type="primary">purK</name>
    <name evidence="7" type="ORF">FRX97_11295</name>
</gene>
<dbReference type="PANTHER" id="PTHR11609">
    <property type="entry name" value="PURINE BIOSYNTHESIS PROTEIN 6/7, PUR6/7"/>
    <property type="match status" value="1"/>
</dbReference>
<feature type="binding site" evidence="4">
    <location>
        <position position="108"/>
    </location>
    <ligand>
        <name>ATP</name>
        <dbReference type="ChEBI" id="CHEBI:30616"/>
    </ligand>
</feature>
<comment type="function">
    <text evidence="4">Catalyzes the ATP-dependent conversion of 5-aminoimidazole ribonucleotide (AIR) and HCO(3)(-) to N5-carboxyaminoimidazole ribonucleotide (N5-CAIR).</text>
</comment>
<dbReference type="Pfam" id="PF02222">
    <property type="entry name" value="ATP-grasp"/>
    <property type="match status" value="1"/>
</dbReference>